<dbReference type="AlphaFoldDB" id="F4QLZ5"/>
<comment type="pathway">
    <text evidence="3 10">Carbohydrate metabolism; galactose metabolism.</text>
</comment>
<keyword evidence="8 10" id="KW-0413">Isomerase</keyword>
<protein>
    <recommendedName>
        <fullName evidence="6 10">UDP-glucose 4-epimerase</fullName>
        <ecNumber evidence="5 10">5.1.3.2</ecNumber>
    </recommendedName>
</protein>
<dbReference type="InterPro" id="IPR005886">
    <property type="entry name" value="UDP_G4E"/>
</dbReference>
<dbReference type="InterPro" id="IPR001509">
    <property type="entry name" value="Epimerase_deHydtase"/>
</dbReference>
<evidence type="ECO:0000256" key="5">
    <source>
        <dbReference type="ARBA" id="ARBA00013189"/>
    </source>
</evidence>
<comment type="subunit">
    <text evidence="10">Homodimer.</text>
</comment>
<evidence type="ECO:0000256" key="2">
    <source>
        <dbReference type="ARBA" id="ARBA00001911"/>
    </source>
</evidence>
<comment type="similarity">
    <text evidence="4 10">Belongs to the NAD(P)-dependent epimerase/dehydratase family.</text>
</comment>
<dbReference type="PANTHER" id="PTHR43725">
    <property type="entry name" value="UDP-GLUCOSE 4-EPIMERASE"/>
    <property type="match status" value="1"/>
</dbReference>
<evidence type="ECO:0000256" key="6">
    <source>
        <dbReference type="ARBA" id="ARBA00018569"/>
    </source>
</evidence>
<dbReference type="GO" id="GO:0003978">
    <property type="term" value="F:UDP-glucose 4-epimerase activity"/>
    <property type="evidence" value="ECO:0007669"/>
    <property type="project" value="UniProtKB-UniRule"/>
</dbReference>
<dbReference type="HOGENOM" id="CLU_007383_1_10_5"/>
<sequence length="338" mass="36260">MGEGQIFSGVGFMTKAILVAGGAGYIGSQTCKVLHQAGYLPVTLDNLATGYAEAVKWGPLVKADLRDRDVILDTIKQYDIQAAIHFAAYSLVGESTRNPAKYYDNNVAAATDFASTLVEGRVTSLVFSSTAATYGMPQTRLIAEDHPKNPINPYGASKLAFEQALHWMGQAHGLNTIVLRYFNAAGADLEGEVGESHEPETHLIPLICKAALGKSPPLTVFGTDYDTKDGTCIRDYIHVIDLATAHVAAIERLMAGGGSDAFNVGTGEGLTVMEVIKAAEEALGRPVPYSLGPRRDGDPEILVADVSKIKATLDWTPKYSDLKTLIESAANWQTIRPY</sequence>
<dbReference type="NCBIfam" id="TIGR01179">
    <property type="entry name" value="galE"/>
    <property type="match status" value="1"/>
</dbReference>
<dbReference type="PANTHER" id="PTHR43725:SF53">
    <property type="entry name" value="UDP-ARABINOSE 4-EPIMERASE 1"/>
    <property type="match status" value="1"/>
</dbReference>
<comment type="cofactor">
    <cofactor evidence="2 10">
        <name>NAD(+)</name>
        <dbReference type="ChEBI" id="CHEBI:57540"/>
    </cofactor>
</comment>
<keyword evidence="9 10" id="KW-0119">Carbohydrate metabolism</keyword>
<evidence type="ECO:0000256" key="10">
    <source>
        <dbReference type="RuleBase" id="RU366046"/>
    </source>
</evidence>
<evidence type="ECO:0000256" key="7">
    <source>
        <dbReference type="ARBA" id="ARBA00023027"/>
    </source>
</evidence>
<dbReference type="Proteomes" id="UP000006512">
    <property type="component" value="Unassembled WGS sequence"/>
</dbReference>
<evidence type="ECO:0000313" key="13">
    <source>
        <dbReference type="Proteomes" id="UP000006512"/>
    </source>
</evidence>
<accession>F4QLZ5</accession>
<dbReference type="STRING" id="715226.ABI_20070"/>
<name>F4QLZ5_9CAUL</name>
<proteinExistence type="inferred from homology"/>
<dbReference type="CDD" id="cd05247">
    <property type="entry name" value="UDP_G4E_1_SDR_e"/>
    <property type="match status" value="1"/>
</dbReference>
<dbReference type="eggNOG" id="COG1087">
    <property type="taxonomic scope" value="Bacteria"/>
</dbReference>
<dbReference type="InterPro" id="IPR036291">
    <property type="entry name" value="NAD(P)-bd_dom_sf"/>
</dbReference>
<comment type="catalytic activity">
    <reaction evidence="1 10">
        <text>UDP-alpha-D-glucose = UDP-alpha-D-galactose</text>
        <dbReference type="Rhea" id="RHEA:22168"/>
        <dbReference type="ChEBI" id="CHEBI:58885"/>
        <dbReference type="ChEBI" id="CHEBI:66914"/>
        <dbReference type="EC" id="5.1.3.2"/>
    </reaction>
</comment>
<dbReference type="Pfam" id="PF01370">
    <property type="entry name" value="Epimerase"/>
    <property type="match status" value="1"/>
</dbReference>
<gene>
    <name evidence="12" type="primary">galE</name>
    <name evidence="12" type="ORF">ABI_20070</name>
</gene>
<dbReference type="GO" id="GO:0033499">
    <property type="term" value="P:galactose catabolic process via UDP-galactose, Leloir pathway"/>
    <property type="evidence" value="ECO:0007669"/>
    <property type="project" value="TreeGrafter"/>
</dbReference>
<keyword evidence="13" id="KW-1185">Reference proteome</keyword>
<keyword evidence="7 10" id="KW-0520">NAD</keyword>
<evidence type="ECO:0000256" key="4">
    <source>
        <dbReference type="ARBA" id="ARBA00007637"/>
    </source>
</evidence>
<dbReference type="Gene3D" id="3.90.25.10">
    <property type="entry name" value="UDP-galactose 4-epimerase, domain 1"/>
    <property type="match status" value="1"/>
</dbReference>
<dbReference type="EMBL" id="GL883077">
    <property type="protein sequence ID" value="EGF93567.1"/>
    <property type="molecule type" value="Genomic_DNA"/>
</dbReference>
<evidence type="ECO:0000259" key="11">
    <source>
        <dbReference type="Pfam" id="PF01370"/>
    </source>
</evidence>
<evidence type="ECO:0000256" key="3">
    <source>
        <dbReference type="ARBA" id="ARBA00004947"/>
    </source>
</evidence>
<dbReference type="UniPathway" id="UPA00214"/>
<dbReference type="EC" id="5.1.3.2" evidence="5 10"/>
<evidence type="ECO:0000256" key="1">
    <source>
        <dbReference type="ARBA" id="ARBA00000083"/>
    </source>
</evidence>
<evidence type="ECO:0000256" key="9">
    <source>
        <dbReference type="ARBA" id="ARBA00023277"/>
    </source>
</evidence>
<evidence type="ECO:0000256" key="8">
    <source>
        <dbReference type="ARBA" id="ARBA00023235"/>
    </source>
</evidence>
<feature type="domain" description="NAD-dependent epimerase/dehydratase" evidence="11">
    <location>
        <begin position="17"/>
        <end position="265"/>
    </location>
</feature>
<dbReference type="SUPFAM" id="SSF51735">
    <property type="entry name" value="NAD(P)-binding Rossmann-fold domains"/>
    <property type="match status" value="1"/>
</dbReference>
<reference evidence="13" key="1">
    <citation type="submission" date="2011-03" db="EMBL/GenBank/DDBJ databases">
        <title>Draft genome sequence of Brevundimonas diminuta.</title>
        <authorList>
            <person name="Brown P.J.B."/>
            <person name="Buechlein A."/>
            <person name="Hemmerich C."/>
            <person name="Brun Y.V."/>
        </authorList>
    </citation>
    <scope>NUCLEOTIDE SEQUENCE [LARGE SCALE GENOMIC DNA]</scope>
    <source>
        <strain evidence="13">C19</strain>
    </source>
</reference>
<evidence type="ECO:0000313" key="12">
    <source>
        <dbReference type="EMBL" id="EGF93567.1"/>
    </source>
</evidence>
<dbReference type="Gene3D" id="3.40.50.720">
    <property type="entry name" value="NAD(P)-binding Rossmann-like Domain"/>
    <property type="match status" value="1"/>
</dbReference>
<organism evidence="12 13">
    <name type="scientific">Asticcacaulis biprosthecium C19</name>
    <dbReference type="NCBI Taxonomy" id="715226"/>
    <lineage>
        <taxon>Bacteria</taxon>
        <taxon>Pseudomonadati</taxon>
        <taxon>Pseudomonadota</taxon>
        <taxon>Alphaproteobacteria</taxon>
        <taxon>Caulobacterales</taxon>
        <taxon>Caulobacteraceae</taxon>
        <taxon>Asticcacaulis</taxon>
    </lineage>
</organism>